<accession>A0A2S9V729</accession>
<dbReference type="AlphaFoldDB" id="A0A2S9V729"/>
<keyword evidence="2 7" id="KW-0812">Transmembrane</keyword>
<keyword evidence="3" id="KW-0732">Signal</keyword>
<dbReference type="OrthoDB" id="9790951at2"/>
<organism evidence="9 10">
    <name type="scientific">Alteromonas alba</name>
    <dbReference type="NCBI Taxonomy" id="2079529"/>
    <lineage>
        <taxon>Bacteria</taxon>
        <taxon>Pseudomonadati</taxon>
        <taxon>Pseudomonadota</taxon>
        <taxon>Gammaproteobacteria</taxon>
        <taxon>Alteromonadales</taxon>
        <taxon>Alteromonadaceae</taxon>
        <taxon>Alteromonas/Salinimonas group</taxon>
        <taxon>Alteromonas</taxon>
    </lineage>
</organism>
<reference evidence="10" key="1">
    <citation type="journal article" date="2020" name="Int. J. Syst. Evol. Microbiol.">
        <title>Alteromonas alba sp. nov., a marine bacterium isolated from the seawater of the West Pacific Ocean.</title>
        <authorList>
            <person name="Sun C."/>
            <person name="Wu Y.-H."/>
            <person name="Xamxidin M."/>
            <person name="Cheng H."/>
            <person name="Xu X.-W."/>
        </authorList>
    </citation>
    <scope>NUCLEOTIDE SEQUENCE [LARGE SCALE GENOMIC DNA]</scope>
    <source>
        <strain evidence="10">190</strain>
    </source>
</reference>
<evidence type="ECO:0000313" key="9">
    <source>
        <dbReference type="EMBL" id="PRO72280.1"/>
    </source>
</evidence>
<dbReference type="Gene3D" id="2.30.30.40">
    <property type="entry name" value="SH3 Domains"/>
    <property type="match status" value="1"/>
</dbReference>
<dbReference type="GO" id="GO:0016020">
    <property type="term" value="C:membrane"/>
    <property type="evidence" value="ECO:0007669"/>
    <property type="project" value="UniProtKB-SubCell"/>
</dbReference>
<sequence>MYVGKHLPFMVSAPNIRALFYDVETLMRLLPFLFGLVFVSLPAAAQQSSDNLTADSDHYIADNLIVYMHSGPGRNYRILGSIEAGLPVTVLQTNSENDFTQISDADGREGWVETQYLINTISRRAQLPQLSQRLADSEQQLNRVQSRNAELSQELAQVKQQNAQLEAALNESQQSVSSLEAQISEQDTQERYRMFSYGGIVAGAGVLLGIIVTFIPKRRRRNDSWM</sequence>
<dbReference type="EMBL" id="PVNP01000190">
    <property type="protein sequence ID" value="PRO72280.1"/>
    <property type="molecule type" value="Genomic_DNA"/>
</dbReference>
<evidence type="ECO:0000256" key="1">
    <source>
        <dbReference type="ARBA" id="ARBA00004167"/>
    </source>
</evidence>
<name>A0A2S9V729_9ALTE</name>
<dbReference type="SMART" id="SM00287">
    <property type="entry name" value="SH3b"/>
    <property type="match status" value="1"/>
</dbReference>
<dbReference type="Proteomes" id="UP000238949">
    <property type="component" value="Unassembled WGS sequence"/>
</dbReference>
<evidence type="ECO:0000256" key="4">
    <source>
        <dbReference type="ARBA" id="ARBA00022989"/>
    </source>
</evidence>
<comment type="subcellular location">
    <subcellularLocation>
        <location evidence="1">Membrane</location>
        <topology evidence="1">Single-pass membrane protein</topology>
    </subcellularLocation>
</comment>
<protein>
    <submittedName>
        <fullName evidence="9">TIGR04211 family SH3 domain-containing protein</fullName>
    </submittedName>
</protein>
<evidence type="ECO:0000259" key="8">
    <source>
        <dbReference type="PROSITE" id="PS51781"/>
    </source>
</evidence>
<dbReference type="PIRSF" id="PIRSF006158">
    <property type="entry name" value="UCP006158_SH3"/>
    <property type="match status" value="1"/>
</dbReference>
<keyword evidence="10" id="KW-1185">Reference proteome</keyword>
<comment type="caution">
    <text evidence="9">The sequence shown here is derived from an EMBL/GenBank/DDBJ whole genome shotgun (WGS) entry which is preliminary data.</text>
</comment>
<feature type="domain" description="SH3b" evidence="8">
    <location>
        <begin position="54"/>
        <end position="121"/>
    </location>
</feature>
<evidence type="ECO:0000256" key="3">
    <source>
        <dbReference type="ARBA" id="ARBA00022729"/>
    </source>
</evidence>
<proteinExistence type="predicted"/>
<feature type="coiled-coil region" evidence="6">
    <location>
        <begin position="127"/>
        <end position="189"/>
    </location>
</feature>
<gene>
    <name evidence="9" type="ORF">C6Y40_17680</name>
</gene>
<evidence type="ECO:0000256" key="6">
    <source>
        <dbReference type="SAM" id="Coils"/>
    </source>
</evidence>
<evidence type="ECO:0000256" key="5">
    <source>
        <dbReference type="ARBA" id="ARBA00023136"/>
    </source>
</evidence>
<dbReference type="PROSITE" id="PS51781">
    <property type="entry name" value="SH3B"/>
    <property type="match status" value="1"/>
</dbReference>
<feature type="transmembrane region" description="Helical" evidence="7">
    <location>
        <begin position="194"/>
        <end position="216"/>
    </location>
</feature>
<evidence type="ECO:0000256" key="7">
    <source>
        <dbReference type="SAM" id="Phobius"/>
    </source>
</evidence>
<keyword evidence="4 7" id="KW-1133">Transmembrane helix</keyword>
<dbReference type="InterPro" id="IPR003646">
    <property type="entry name" value="SH3-like_bac-type"/>
</dbReference>
<dbReference type="InterPro" id="IPR016476">
    <property type="entry name" value="SH3_dom_pro"/>
</dbReference>
<keyword evidence="5 7" id="KW-0472">Membrane</keyword>
<evidence type="ECO:0000256" key="2">
    <source>
        <dbReference type="ARBA" id="ARBA00022692"/>
    </source>
</evidence>
<dbReference type="NCBIfam" id="TIGR04211">
    <property type="entry name" value="SH3_and_anchor"/>
    <property type="match status" value="1"/>
</dbReference>
<dbReference type="Pfam" id="PF08239">
    <property type="entry name" value="SH3_3"/>
    <property type="match status" value="1"/>
</dbReference>
<evidence type="ECO:0000313" key="10">
    <source>
        <dbReference type="Proteomes" id="UP000238949"/>
    </source>
</evidence>
<keyword evidence="6" id="KW-0175">Coiled coil</keyword>